<gene>
    <name evidence="1" type="ORF">B0F87_1111</name>
</gene>
<protein>
    <submittedName>
        <fullName evidence="1">Uncharacterized protein</fullName>
    </submittedName>
</protein>
<comment type="caution">
    <text evidence="1">The sequence shown here is derived from an EMBL/GenBank/DDBJ whole genome shotgun (WGS) entry which is preliminary data.</text>
</comment>
<name>A0A2S6H9G3_9GAMM</name>
<reference evidence="1 2" key="1">
    <citation type="submission" date="2018-02" db="EMBL/GenBank/DDBJ databases">
        <title>Subsurface microbial communities from deep shales in Ohio and West Virginia, USA.</title>
        <authorList>
            <person name="Wrighton K."/>
        </authorList>
    </citation>
    <scope>NUCLEOTIDE SEQUENCE [LARGE SCALE GENOMIC DNA]</scope>
    <source>
        <strain evidence="1 2">OWC-DMM</strain>
    </source>
</reference>
<sequence length="48" mass="5253">MLQFNGKQVLSALNGVIYILYTELYTVIVEKIAGANLLNLNAEVNGKV</sequence>
<dbReference type="EMBL" id="PTIZ01000011">
    <property type="protein sequence ID" value="PPK74071.1"/>
    <property type="molecule type" value="Genomic_DNA"/>
</dbReference>
<evidence type="ECO:0000313" key="1">
    <source>
        <dbReference type="EMBL" id="PPK74071.1"/>
    </source>
</evidence>
<dbReference type="AlphaFoldDB" id="A0A2S6H9G3"/>
<proteinExistence type="predicted"/>
<organism evidence="1 2">
    <name type="scientific">Methylobacter tundripaludum</name>
    <dbReference type="NCBI Taxonomy" id="173365"/>
    <lineage>
        <taxon>Bacteria</taxon>
        <taxon>Pseudomonadati</taxon>
        <taxon>Pseudomonadota</taxon>
        <taxon>Gammaproteobacteria</taxon>
        <taxon>Methylococcales</taxon>
        <taxon>Methylococcaceae</taxon>
        <taxon>Methylobacter</taxon>
    </lineage>
</organism>
<evidence type="ECO:0000313" key="2">
    <source>
        <dbReference type="Proteomes" id="UP000240010"/>
    </source>
</evidence>
<accession>A0A2S6H9G3</accession>
<dbReference type="Proteomes" id="UP000240010">
    <property type="component" value="Unassembled WGS sequence"/>
</dbReference>